<sequence length="338" mass="35190">MATTVPVIATAAAPQPISVPDNVYAVSYDSSGDHLLAGGMQGDLTLINTADGKSTARIKVDTLVGSVLLSDDAQSVFLGNSGTAPQTVALNLTSGEIGTRFLPAEPNQTRVSDTTTLRLSDDGSQLFMANTSAGGALIFDTDSGEILKRFSDDAPRSGDCAINDSWTTVVCSKNASTSMSAPADSYARLIAWNVADEKVIADMKVEPMKSAGQIAFAGDSKVAAGDMCMGKQACGLAVIDLDEQKVESMGNAFLGPDDEVKPYSQPSLYTMTVSPDGKRLAAGSEDGMVPVWQLTPLKRLSQDEVLVDDSVRALAFSPDGQQIAVGGDSQSLVLIDAP</sequence>
<dbReference type="SUPFAM" id="SSF50998">
    <property type="entry name" value="Quinoprotein alcohol dehydrogenase-like"/>
    <property type="match status" value="1"/>
</dbReference>
<dbReference type="RefSeq" id="WP_353113380.1">
    <property type="nucleotide sequence ID" value="NZ_APND01000006.1"/>
</dbReference>
<dbReference type="Gene3D" id="2.130.10.10">
    <property type="entry name" value="YVTN repeat-like/Quinoprotein amine dehydrogenase"/>
    <property type="match status" value="2"/>
</dbReference>
<dbReference type="Pfam" id="PF00400">
    <property type="entry name" value="WD40"/>
    <property type="match status" value="2"/>
</dbReference>
<evidence type="ECO:0008006" key="4">
    <source>
        <dbReference type="Google" id="ProtNLM"/>
    </source>
</evidence>
<dbReference type="InterPro" id="IPR011047">
    <property type="entry name" value="Quinoprotein_ADH-like_sf"/>
</dbReference>
<dbReference type="PROSITE" id="PS50082">
    <property type="entry name" value="WD_REPEATS_2"/>
    <property type="match status" value="1"/>
</dbReference>
<dbReference type="PANTHER" id="PTHR19879">
    <property type="entry name" value="TRANSCRIPTION INITIATION FACTOR TFIID"/>
    <property type="match status" value="1"/>
</dbReference>
<gene>
    <name evidence="2" type="ORF">SADO_16238</name>
</gene>
<proteinExistence type="predicted"/>
<comment type="caution">
    <text evidence="2">The sequence shown here is derived from an EMBL/GenBank/DDBJ whole genome shotgun (WGS) entry which is preliminary data.</text>
</comment>
<name>A0ABV2B4J0_9GAMM</name>
<keyword evidence="1" id="KW-0853">WD repeat</keyword>
<evidence type="ECO:0000313" key="2">
    <source>
        <dbReference type="EMBL" id="MES1930809.1"/>
    </source>
</evidence>
<organism evidence="2 3">
    <name type="scientific">Salinisphaera dokdonensis CL-ES53</name>
    <dbReference type="NCBI Taxonomy" id="1304272"/>
    <lineage>
        <taxon>Bacteria</taxon>
        <taxon>Pseudomonadati</taxon>
        <taxon>Pseudomonadota</taxon>
        <taxon>Gammaproteobacteria</taxon>
        <taxon>Salinisphaerales</taxon>
        <taxon>Salinisphaeraceae</taxon>
        <taxon>Salinisphaera</taxon>
    </lineage>
</organism>
<evidence type="ECO:0000313" key="3">
    <source>
        <dbReference type="Proteomes" id="UP001460888"/>
    </source>
</evidence>
<dbReference type="Proteomes" id="UP001460888">
    <property type="component" value="Unassembled WGS sequence"/>
</dbReference>
<feature type="repeat" description="WD" evidence="1">
    <location>
        <begin position="268"/>
        <end position="302"/>
    </location>
</feature>
<keyword evidence="3" id="KW-1185">Reference proteome</keyword>
<dbReference type="InterPro" id="IPR015943">
    <property type="entry name" value="WD40/YVTN_repeat-like_dom_sf"/>
</dbReference>
<accession>A0ABV2B4J0</accession>
<protein>
    <recommendedName>
        <fullName evidence="4">Anaphase-promoting complex subunit 4 WD40 domain-containing protein</fullName>
    </recommendedName>
</protein>
<evidence type="ECO:0000256" key="1">
    <source>
        <dbReference type="PROSITE-ProRule" id="PRU00221"/>
    </source>
</evidence>
<dbReference type="SMART" id="SM00320">
    <property type="entry name" value="WD40"/>
    <property type="match status" value="3"/>
</dbReference>
<dbReference type="InterPro" id="IPR001680">
    <property type="entry name" value="WD40_rpt"/>
</dbReference>
<dbReference type="EMBL" id="APND01000006">
    <property type="protein sequence ID" value="MES1930809.1"/>
    <property type="molecule type" value="Genomic_DNA"/>
</dbReference>
<dbReference type="PANTHER" id="PTHR19879:SF9">
    <property type="entry name" value="TRANSCRIPTION INITIATION FACTOR TFIID SUBUNIT 5"/>
    <property type="match status" value="1"/>
</dbReference>
<reference evidence="2 3" key="1">
    <citation type="submission" date="2013-03" db="EMBL/GenBank/DDBJ databases">
        <title>Salinisphaera dokdonensis CL-ES53 Genome Sequencing.</title>
        <authorList>
            <person name="Li C."/>
            <person name="Lai Q."/>
            <person name="Shao Z."/>
        </authorList>
    </citation>
    <scope>NUCLEOTIDE SEQUENCE [LARGE SCALE GENOMIC DNA]</scope>
    <source>
        <strain evidence="2 3">CL-ES53</strain>
    </source>
</reference>